<dbReference type="RefSeq" id="WP_015441789.1">
    <property type="nucleotide sequence ID" value="NC_020520.1"/>
</dbReference>
<dbReference type="EMBL" id="AP012057">
    <property type="protein sequence ID" value="BAN02542.1"/>
    <property type="molecule type" value="Genomic_DNA"/>
</dbReference>
<keyword evidence="2" id="KW-0472">Membrane</keyword>
<accession>A0A6C7E961</accession>
<name>A0A6C7E961_ILUCY</name>
<protein>
    <submittedName>
        <fullName evidence="3">Uncharacterized protein</fullName>
    </submittedName>
</protein>
<evidence type="ECO:0000256" key="2">
    <source>
        <dbReference type="SAM" id="Phobius"/>
    </source>
</evidence>
<reference evidence="3 4" key="1">
    <citation type="journal article" date="2013" name="Int. J. Syst. Evol. Microbiol.">
        <title>Ilumatobacter nonamiense sp. nov. and Ilumatobacter coccineum sp. nov., isolated from seashore sand.</title>
        <authorList>
            <person name="Matsumoto A."/>
            <person name="Kasai H."/>
            <person name="Matsuo Y."/>
            <person name="Shizuri Y."/>
            <person name="Ichikawa N."/>
            <person name="Fujita N."/>
            <person name="Omura S."/>
            <person name="Takahashi Y."/>
        </authorList>
    </citation>
    <scope>NUCLEOTIDE SEQUENCE [LARGE SCALE GENOMIC DNA]</scope>
    <source>
        <strain evidence="4">NBRC 103263 / KCTC 29153 / YM16-304</strain>
    </source>
</reference>
<feature type="region of interest" description="Disordered" evidence="1">
    <location>
        <begin position="1"/>
        <end position="39"/>
    </location>
</feature>
<feature type="compositionally biased region" description="Acidic residues" evidence="1">
    <location>
        <begin position="1"/>
        <end position="19"/>
    </location>
</feature>
<dbReference type="AlphaFoldDB" id="A0A6C7E961"/>
<feature type="compositionally biased region" description="Basic and acidic residues" evidence="1">
    <location>
        <begin position="26"/>
        <end position="35"/>
    </location>
</feature>
<evidence type="ECO:0000313" key="3">
    <source>
        <dbReference type="EMBL" id="BAN02542.1"/>
    </source>
</evidence>
<proteinExistence type="predicted"/>
<sequence length="82" mass="8823">MSTPDDDLGPATDPLDDPTLDPAAVTEEREFREPPLNHLSPMGQVEAIGRFAQGAGGDRLRKWFQIVIPVLIVALLAAVVFG</sequence>
<keyword evidence="2" id="KW-1133">Transmembrane helix</keyword>
<gene>
    <name evidence="3" type="ORF">YM304_22280</name>
</gene>
<dbReference type="Proteomes" id="UP000011863">
    <property type="component" value="Chromosome"/>
</dbReference>
<dbReference type="KEGG" id="aym:YM304_22280"/>
<evidence type="ECO:0000256" key="1">
    <source>
        <dbReference type="SAM" id="MobiDB-lite"/>
    </source>
</evidence>
<keyword evidence="4" id="KW-1185">Reference proteome</keyword>
<keyword evidence="2" id="KW-0812">Transmembrane</keyword>
<feature type="transmembrane region" description="Helical" evidence="2">
    <location>
        <begin position="63"/>
        <end position="81"/>
    </location>
</feature>
<organism evidence="3 4">
    <name type="scientific">Ilumatobacter coccineus (strain NBRC 103263 / KCTC 29153 / YM16-304)</name>
    <dbReference type="NCBI Taxonomy" id="1313172"/>
    <lineage>
        <taxon>Bacteria</taxon>
        <taxon>Bacillati</taxon>
        <taxon>Actinomycetota</taxon>
        <taxon>Acidimicrobiia</taxon>
        <taxon>Acidimicrobiales</taxon>
        <taxon>Ilumatobacteraceae</taxon>
        <taxon>Ilumatobacter</taxon>
    </lineage>
</organism>
<evidence type="ECO:0000313" key="4">
    <source>
        <dbReference type="Proteomes" id="UP000011863"/>
    </source>
</evidence>